<dbReference type="RefSeq" id="WP_172576688.1">
    <property type="nucleotide sequence ID" value="NZ_BLAP01000003.1"/>
</dbReference>
<dbReference type="AlphaFoldDB" id="A0A6F9Y286"/>
<proteinExistence type="predicted"/>
<feature type="transmembrane region" description="Helical" evidence="1">
    <location>
        <begin position="184"/>
        <end position="210"/>
    </location>
</feature>
<sequence length="355" mass="41225">MRSYLALVIFNFKRLFKHWSSFILIISVVLVTVVLCLVNNYNSYKYVKTVPNMYEENFKNSEYFRPATKRYKPDVILKISNRKLDYKVVISKNHQINSNEEKEIIAILKQEINSRFIVQNKLLLPKFHIVRKFKVSENKNGPVVLLGVYTLLLLIGIMTFMAVSAEKIDKMLFLISSKVSFKKVIYSKVMAIFLFIVGLCFCILLTLVILNFTKYFSLQTFFQKLSESELIILLKVSSLVFIGILQTICIYGFFALLIDDSTQLQTGMMIPTIFELMAWLGAFSINIGYLQFRSMSKQLNWIPLFNVLLGIENSLTKISVHFESVFISTLILLIIFDVFIYRITKLKSESQLLME</sequence>
<feature type="transmembrane region" description="Helical" evidence="1">
    <location>
        <begin position="21"/>
        <end position="41"/>
    </location>
</feature>
<feature type="transmembrane region" description="Helical" evidence="1">
    <location>
        <begin position="270"/>
        <end position="292"/>
    </location>
</feature>
<keyword evidence="1" id="KW-0812">Transmembrane</keyword>
<reference evidence="2" key="1">
    <citation type="submission" date="2019-10" db="EMBL/GenBank/DDBJ databases">
        <title>Lactobacillus agilis SN811 Whole Genome Sequencing Project.</title>
        <authorList>
            <person name="Suzuki S."/>
            <person name="Endo A."/>
            <person name="Maeno S."/>
            <person name="Shiwa Y."/>
            <person name="Matsutani M."/>
            <person name="Kajikawa A."/>
        </authorList>
    </citation>
    <scope>NUCLEOTIDE SEQUENCE</scope>
    <source>
        <strain evidence="2">SN811</strain>
    </source>
</reference>
<accession>A0A6F9Y286</accession>
<dbReference type="Proteomes" id="UP000494160">
    <property type="component" value="Unassembled WGS sequence"/>
</dbReference>
<organism evidence="2">
    <name type="scientific">Ligilactobacillus agilis</name>
    <dbReference type="NCBI Taxonomy" id="1601"/>
    <lineage>
        <taxon>Bacteria</taxon>
        <taxon>Bacillati</taxon>
        <taxon>Bacillota</taxon>
        <taxon>Bacilli</taxon>
        <taxon>Lactobacillales</taxon>
        <taxon>Lactobacillaceae</taxon>
        <taxon>Ligilactobacillus</taxon>
    </lineage>
</organism>
<dbReference type="EMBL" id="BLAP01000003">
    <property type="protein sequence ID" value="GET11548.1"/>
    <property type="molecule type" value="Genomic_DNA"/>
</dbReference>
<keyword evidence="1" id="KW-1133">Transmembrane helix</keyword>
<name>A0A6F9Y286_9LACO</name>
<keyword evidence="1" id="KW-0472">Membrane</keyword>
<feature type="transmembrane region" description="Helical" evidence="1">
    <location>
        <begin position="143"/>
        <end position="163"/>
    </location>
</feature>
<gene>
    <name evidence="2" type="ORF">SN811_00480</name>
</gene>
<dbReference type="InterPro" id="IPR023298">
    <property type="entry name" value="ATPase_P-typ_TM_dom_sf"/>
</dbReference>
<protein>
    <recommendedName>
        <fullName evidence="3">ABC transporter permease</fullName>
    </recommendedName>
</protein>
<evidence type="ECO:0000313" key="2">
    <source>
        <dbReference type="EMBL" id="GET11548.1"/>
    </source>
</evidence>
<evidence type="ECO:0008006" key="3">
    <source>
        <dbReference type="Google" id="ProtNLM"/>
    </source>
</evidence>
<dbReference type="SUPFAM" id="SSF81665">
    <property type="entry name" value="Calcium ATPase, transmembrane domain M"/>
    <property type="match status" value="1"/>
</dbReference>
<feature type="transmembrane region" description="Helical" evidence="1">
    <location>
        <begin position="230"/>
        <end position="258"/>
    </location>
</feature>
<evidence type="ECO:0000256" key="1">
    <source>
        <dbReference type="SAM" id="Phobius"/>
    </source>
</evidence>
<feature type="transmembrane region" description="Helical" evidence="1">
    <location>
        <begin position="325"/>
        <end position="344"/>
    </location>
</feature>
<comment type="caution">
    <text evidence="2">The sequence shown here is derived from an EMBL/GenBank/DDBJ whole genome shotgun (WGS) entry which is preliminary data.</text>
</comment>